<dbReference type="AlphaFoldDB" id="A0A0F2TJJ6"/>
<organism evidence="2 3">
    <name type="scientific">Streptomyces rubellomurinus (strain ATCC 31215)</name>
    <dbReference type="NCBI Taxonomy" id="359131"/>
    <lineage>
        <taxon>Bacteria</taxon>
        <taxon>Bacillati</taxon>
        <taxon>Actinomycetota</taxon>
        <taxon>Actinomycetes</taxon>
        <taxon>Kitasatosporales</taxon>
        <taxon>Streptomycetaceae</taxon>
        <taxon>Streptomyces</taxon>
    </lineage>
</organism>
<evidence type="ECO:0008006" key="4">
    <source>
        <dbReference type="Google" id="ProtNLM"/>
    </source>
</evidence>
<feature type="compositionally biased region" description="Basic and acidic residues" evidence="1">
    <location>
        <begin position="133"/>
        <end position="145"/>
    </location>
</feature>
<dbReference type="PATRIC" id="fig|359131.3.peg.7798"/>
<reference evidence="2 3" key="1">
    <citation type="submission" date="2015-02" db="EMBL/GenBank/DDBJ databases">
        <authorList>
            <person name="Ju K.-S."/>
            <person name="Doroghazi J.R."/>
            <person name="Metcalf W."/>
        </authorList>
    </citation>
    <scope>NUCLEOTIDE SEQUENCE [LARGE SCALE GENOMIC DNA]</scope>
    <source>
        <strain evidence="2 3">ATCC 31215</strain>
    </source>
</reference>
<proteinExistence type="predicted"/>
<evidence type="ECO:0000313" key="3">
    <source>
        <dbReference type="Proteomes" id="UP000033699"/>
    </source>
</evidence>
<sequence>MPLPEPFEVTALAATLAQARGRPLELVPLPGRSRGPCGILASTDRADYIGYPSDTSVLHQQHILLHEVGHLLCGHTGATALGSAASEALMPHLSGELIRRVLGRSAYSDRQEQEAELIATLVLQRARHRARAPRPDAGEADDRVARLGSVFGPAPRHPRAADRG</sequence>
<dbReference type="Proteomes" id="UP000033699">
    <property type="component" value="Unassembled WGS sequence"/>
</dbReference>
<comment type="caution">
    <text evidence="2">The sequence shown here is derived from an EMBL/GenBank/DDBJ whole genome shotgun (WGS) entry which is preliminary data.</text>
</comment>
<gene>
    <name evidence="2" type="ORF">VM95_07705</name>
</gene>
<keyword evidence="3" id="KW-1185">Reference proteome</keyword>
<dbReference type="EMBL" id="JZKH01000010">
    <property type="protein sequence ID" value="KJS62686.1"/>
    <property type="molecule type" value="Genomic_DNA"/>
</dbReference>
<feature type="region of interest" description="Disordered" evidence="1">
    <location>
        <begin position="129"/>
        <end position="164"/>
    </location>
</feature>
<protein>
    <recommendedName>
        <fullName evidence="4">IrrE N-terminal-like domain-containing protein</fullName>
    </recommendedName>
</protein>
<accession>A0A0F2TJJ6</accession>
<name>A0A0F2TJJ6_STRR3</name>
<evidence type="ECO:0000256" key="1">
    <source>
        <dbReference type="SAM" id="MobiDB-lite"/>
    </source>
</evidence>
<evidence type="ECO:0000313" key="2">
    <source>
        <dbReference type="EMBL" id="KJS62686.1"/>
    </source>
</evidence>